<dbReference type="Proteomes" id="UP000424080">
    <property type="component" value="Segment"/>
</dbReference>
<dbReference type="EMBL" id="AP019525">
    <property type="protein sequence ID" value="BBI90873.1"/>
    <property type="molecule type" value="Genomic_DNA"/>
</dbReference>
<evidence type="ECO:0000313" key="1">
    <source>
        <dbReference type="EMBL" id="BBI90873.1"/>
    </source>
</evidence>
<protein>
    <submittedName>
        <fullName evidence="1">Baseplate wedge subunit</fullName>
    </submittedName>
</protein>
<sequence>MARIQINQFTDKFKWLSTEDGKIRNLRTKVTQVLNRLLPSRILSKANIFNLTLDLSQDMTNMMMFYIEDSLTEANIEVAQKESSVRGLATLTGHRATRPISSRGVIRCTFKSGIQLITPKLVLSNIIATNNENQLQYTANIVGGVREVSTSVQSFDLELIEGVLKTVKMVSDGSPLFKVELDDTKAIEQYHMVVTVNNERYTKYDSLYDMGTTTKGYYTKNGYGNQVDVIFGDNVHGSQLAEGDTITIEYRITNGEVGNLTGTETFTLTSGVYDVSGSQFDIGEYIDIKVHSGFQLGSNGESIELTRTLAGYNSRANVLLRPENLKSYLSRLTILSQVDVWTENDDLVFNMLLLPNISQKLKRFSDYLYLKDSDLMLSSGVKSDIKTMINASKRQATSSELVMHDPIFKKYAIFVYIDAIVNDKNELRTEIYDKISSIMLSQTFKDTSITSTRPTVSKSAIVDVLYDMAEIRNISIDIVSEVNENARINGYHDYVIEKQVGSVKQLVTERRTIPANTNPNLGFSELGDMIPLNRKEVPILRGGFKRFVTSTSTVDITKPIYIFIRQLLILGMNYNEKIHTLKLET</sequence>
<accession>A0A5S9HXU6</accession>
<name>A0A5S9HXU6_9CAUD</name>
<proteinExistence type="predicted"/>
<organism evidence="1 2">
    <name type="scientific">Tenacibaculum phage PTm5</name>
    <dbReference type="NCBI Taxonomy" id="2547426"/>
    <lineage>
        <taxon>Viruses</taxon>
        <taxon>Duplodnaviria</taxon>
        <taxon>Heunggongvirae</taxon>
        <taxon>Uroviricota</taxon>
        <taxon>Caudoviricetes</taxon>
        <taxon>Shirahamavirus</taxon>
        <taxon>Shirahamavirus PTm1</taxon>
    </lineage>
</organism>
<reference evidence="1 2" key="1">
    <citation type="journal article" date="2019" name="Arch. Virol.">
        <title>A novel jumbo Tenacibaculum maritimum lytic phage with head-fiber-like appendages.</title>
        <authorList>
            <person name="Kawato Y."/>
            <person name="Istiqomah I."/>
            <person name="Gaafar A.Y."/>
            <person name="Hanaoka M."/>
            <person name="Ishimaru K."/>
            <person name="Yasuike M."/>
            <person name="Nishiki I."/>
            <person name="Nakamura Y."/>
            <person name="Fujiwara A."/>
            <person name="Nakai T."/>
        </authorList>
    </citation>
    <scope>NUCLEOTIDE SEQUENCE [LARGE SCALE GENOMIC DNA]</scope>
    <source>
        <strain evidence="1 2">PTm5</strain>
    </source>
</reference>
<evidence type="ECO:0000313" key="2">
    <source>
        <dbReference type="Proteomes" id="UP000424080"/>
    </source>
</evidence>